<feature type="transmembrane region" description="Helical" evidence="7">
    <location>
        <begin position="148"/>
        <end position="169"/>
    </location>
</feature>
<gene>
    <name evidence="8" type="ORF">EP867_16895</name>
</gene>
<protein>
    <recommendedName>
        <fullName evidence="10">Polysaccharide biosynthesis protein</fullName>
    </recommendedName>
</protein>
<dbReference type="GO" id="GO:0005886">
    <property type="term" value="C:plasma membrane"/>
    <property type="evidence" value="ECO:0007669"/>
    <property type="project" value="UniProtKB-SubCell"/>
</dbReference>
<evidence type="ECO:0000256" key="4">
    <source>
        <dbReference type="ARBA" id="ARBA00022692"/>
    </source>
</evidence>
<feature type="transmembrane region" description="Helical" evidence="7">
    <location>
        <begin position="12"/>
        <end position="35"/>
    </location>
</feature>
<comment type="subcellular location">
    <subcellularLocation>
        <location evidence="1">Cell membrane</location>
        <topology evidence="1">Multi-pass membrane protein</topology>
    </subcellularLocation>
</comment>
<dbReference type="PANTHER" id="PTHR30250:SF10">
    <property type="entry name" value="LIPOPOLYSACCHARIDE BIOSYNTHESIS PROTEIN WZXC"/>
    <property type="match status" value="1"/>
</dbReference>
<name>A0A3S3VK70_9RHOB</name>
<feature type="transmembrane region" description="Helical" evidence="7">
    <location>
        <begin position="175"/>
        <end position="194"/>
    </location>
</feature>
<proteinExistence type="inferred from homology"/>
<dbReference type="OrthoDB" id="7605542at2"/>
<feature type="transmembrane region" description="Helical" evidence="7">
    <location>
        <begin position="234"/>
        <end position="258"/>
    </location>
</feature>
<dbReference type="Proteomes" id="UP000287168">
    <property type="component" value="Unassembled WGS sequence"/>
</dbReference>
<accession>A0A3S3VK70</accession>
<evidence type="ECO:0000256" key="6">
    <source>
        <dbReference type="ARBA" id="ARBA00023136"/>
    </source>
</evidence>
<keyword evidence="3" id="KW-1003">Cell membrane</keyword>
<feature type="transmembrane region" description="Helical" evidence="7">
    <location>
        <begin position="115"/>
        <end position="136"/>
    </location>
</feature>
<keyword evidence="5 7" id="KW-1133">Transmembrane helix</keyword>
<feature type="transmembrane region" description="Helical" evidence="7">
    <location>
        <begin position="413"/>
        <end position="430"/>
    </location>
</feature>
<feature type="transmembrane region" description="Helical" evidence="7">
    <location>
        <begin position="89"/>
        <end position="109"/>
    </location>
</feature>
<keyword evidence="9" id="KW-1185">Reference proteome</keyword>
<keyword evidence="6 7" id="KW-0472">Membrane</keyword>
<feature type="transmembrane region" description="Helical" evidence="7">
    <location>
        <begin position="206"/>
        <end position="228"/>
    </location>
</feature>
<dbReference type="AlphaFoldDB" id="A0A3S3VK70"/>
<evidence type="ECO:0000256" key="5">
    <source>
        <dbReference type="ARBA" id="ARBA00022989"/>
    </source>
</evidence>
<dbReference type="EMBL" id="SBLC01000043">
    <property type="protein sequence ID" value="RWY37636.1"/>
    <property type="molecule type" value="Genomic_DNA"/>
</dbReference>
<dbReference type="PANTHER" id="PTHR30250">
    <property type="entry name" value="PST FAMILY PREDICTED COLANIC ACID TRANSPORTER"/>
    <property type="match status" value="1"/>
</dbReference>
<feature type="transmembrane region" description="Helical" evidence="7">
    <location>
        <begin position="294"/>
        <end position="318"/>
    </location>
</feature>
<evidence type="ECO:0000256" key="7">
    <source>
        <dbReference type="SAM" id="Phobius"/>
    </source>
</evidence>
<keyword evidence="4 7" id="KW-0812">Transmembrane</keyword>
<comment type="caution">
    <text evidence="8">The sequence shown here is derived from an EMBL/GenBank/DDBJ whole genome shotgun (WGS) entry which is preliminary data.</text>
</comment>
<dbReference type="InterPro" id="IPR050833">
    <property type="entry name" value="Poly_Biosynth_Transport"/>
</dbReference>
<reference evidence="8 9" key="1">
    <citation type="journal article" date="2015" name="Int. J. Syst. Evol. Microbiol.">
        <title>Gemmobacter intermedius sp. nov., isolated from a white stork (Ciconia ciconia).</title>
        <authorList>
            <person name="Kampfer P."/>
            <person name="Jerzak L."/>
            <person name="Wilharm G."/>
            <person name="Golke J."/>
            <person name="Busse H.J."/>
            <person name="Glaeser S.P."/>
        </authorList>
    </citation>
    <scope>NUCLEOTIDE SEQUENCE [LARGE SCALE GENOMIC DNA]</scope>
    <source>
        <strain evidence="8 9">119/4</strain>
    </source>
</reference>
<organism evidence="8 9">
    <name type="scientific">Falsigemmobacter intermedius</name>
    <dbReference type="NCBI Taxonomy" id="1553448"/>
    <lineage>
        <taxon>Bacteria</taxon>
        <taxon>Pseudomonadati</taxon>
        <taxon>Pseudomonadota</taxon>
        <taxon>Alphaproteobacteria</taxon>
        <taxon>Rhodobacterales</taxon>
        <taxon>Paracoccaceae</taxon>
        <taxon>Falsigemmobacter</taxon>
    </lineage>
</organism>
<sequence length="438" mass="47557">MFRFLTSVSGRGASWTTIGFLASYALRLLSTLILTRLLAPDVFGLMALAWVFISAITMLSDIGTVPSVVRSARGDEKVFLDTAWSVQAVRGIGIGLLTLLIAWPVAWIYDQPQLFGVLCAVAVMPVLNGFNSIAMASCRRHMELGRLTLLNTYVQIFTVAANVGFAWWLQSIWALVLGSVAGALFQLVLSYRYLPPYRPQLSFERSVLSEILVYGRWILLSTLFTYLGGQGMTAVMGIFVPIAVLGLISIAMVLAGALEDLVGRVLEYVAFPALARLHREGRPLRPQVGRIKQITVLGMLPAFLLLSLLSGFVVGLLFDPRYAQAGHFLALLALNAGLHILQMPYQNAMLAVGNSRGHSVVMGVYSVSRLIFMILGATFFGVYGMLTGIALGTFVTTLVSMVMARRGGICHPLYDIGAMGGIGALYLWTLQDLPLTAV</sequence>
<evidence type="ECO:0000313" key="9">
    <source>
        <dbReference type="Proteomes" id="UP000287168"/>
    </source>
</evidence>
<evidence type="ECO:0000256" key="2">
    <source>
        <dbReference type="ARBA" id="ARBA00007430"/>
    </source>
</evidence>
<evidence type="ECO:0000256" key="3">
    <source>
        <dbReference type="ARBA" id="ARBA00022475"/>
    </source>
</evidence>
<dbReference type="RefSeq" id="WP_128490642.1">
    <property type="nucleotide sequence ID" value="NZ_JBHLXB010000148.1"/>
</dbReference>
<evidence type="ECO:0008006" key="10">
    <source>
        <dbReference type="Google" id="ProtNLM"/>
    </source>
</evidence>
<feature type="transmembrane region" description="Helical" evidence="7">
    <location>
        <begin position="47"/>
        <end position="69"/>
    </location>
</feature>
<dbReference type="Pfam" id="PF13440">
    <property type="entry name" value="Polysacc_synt_3"/>
    <property type="match status" value="1"/>
</dbReference>
<evidence type="ECO:0000256" key="1">
    <source>
        <dbReference type="ARBA" id="ARBA00004651"/>
    </source>
</evidence>
<comment type="similarity">
    <text evidence="2">Belongs to the polysaccharide synthase family.</text>
</comment>
<evidence type="ECO:0000313" key="8">
    <source>
        <dbReference type="EMBL" id="RWY37636.1"/>
    </source>
</evidence>